<dbReference type="RefSeq" id="WP_013468791.1">
    <property type="nucleotide sequence ID" value="NC_014810.2"/>
</dbReference>
<organism evidence="2 3">
    <name type="scientific">Helicobacter felis (strain ATCC 49179 / CCUG 28539 / NCTC 12436 / CS1)</name>
    <dbReference type="NCBI Taxonomy" id="936155"/>
    <lineage>
        <taxon>Bacteria</taxon>
        <taxon>Pseudomonadati</taxon>
        <taxon>Campylobacterota</taxon>
        <taxon>Epsilonproteobacteria</taxon>
        <taxon>Campylobacterales</taxon>
        <taxon>Helicobacteraceae</taxon>
        <taxon>Helicobacter</taxon>
    </lineage>
</organism>
<evidence type="ECO:0000256" key="1">
    <source>
        <dbReference type="SAM" id="MobiDB-lite"/>
    </source>
</evidence>
<dbReference type="GeneID" id="36134386"/>
<proteinExistence type="predicted"/>
<name>E7A8Y4_HELFC</name>
<protein>
    <submittedName>
        <fullName evidence="2">Surface-anchored protein</fullName>
    </submittedName>
</protein>
<dbReference type="KEGG" id="hfe:HFELIS_03360"/>
<feature type="region of interest" description="Disordered" evidence="1">
    <location>
        <begin position="37"/>
        <end position="59"/>
    </location>
</feature>
<sequence>MREVFGVFCACKFYRVSLTYIALTLGLAGCWEQPDNNQNSQNQTSQYNPNPNPQPHIQPIRIKKEGPKKVIFSQENYYPLSGQEVDVSESNDRLFLEVHAFPLQKFMQGEDFSTKRQTQIFALNNSSTQITNVEGKLKTYKYSQKPEKEAKINTAYQRYSLKLQTPTRFEIEGIQKIPYKFNITGCRVVISKQLIDTFAHSKEISINLDFKRELRNKATFELFLECPR</sequence>
<evidence type="ECO:0000313" key="2">
    <source>
        <dbReference type="EMBL" id="CBY82420.1"/>
    </source>
</evidence>
<reference evidence="2 3" key="1">
    <citation type="journal article" date="2011" name="Genome Biol. Evol.">
        <title>Comparative whole genome sequence analysis of the carcinogenic bacterial model pathogen Helicobacter felis.</title>
        <authorList>
            <person name="Arnold I.C."/>
            <person name="Zigova Z."/>
            <person name="Holden M."/>
            <person name="Lawley T.D."/>
            <person name="Rad R."/>
            <person name="Dougan G."/>
            <person name="Falkow S."/>
            <person name="Bentley S.D."/>
            <person name="Muller A."/>
        </authorList>
    </citation>
    <scope>NUCLEOTIDE SEQUENCE [LARGE SCALE GENOMIC DNA]</scope>
    <source>
        <strain evidence="3">ATCC 49179 / CCUG 28539 / NCTC 12436 / CS1</strain>
    </source>
</reference>
<dbReference type="PROSITE" id="PS51257">
    <property type="entry name" value="PROKAR_LIPOPROTEIN"/>
    <property type="match status" value="1"/>
</dbReference>
<dbReference type="Proteomes" id="UP000007934">
    <property type="component" value="Chromosome"/>
</dbReference>
<accession>E7A8Y4</accession>
<keyword evidence="3" id="KW-1185">Reference proteome</keyword>
<evidence type="ECO:0000313" key="3">
    <source>
        <dbReference type="Proteomes" id="UP000007934"/>
    </source>
</evidence>
<dbReference type="STRING" id="936155.HFELIS_03360"/>
<dbReference type="OrthoDB" id="5323206at2"/>
<gene>
    <name evidence="2" type="ordered locus">Hfelis_03360</name>
</gene>
<dbReference type="EMBL" id="FQ670179">
    <property type="protein sequence ID" value="CBY82420.1"/>
    <property type="molecule type" value="Genomic_DNA"/>
</dbReference>
<dbReference type="AlphaFoldDB" id="E7A8Y4"/>
<feature type="compositionally biased region" description="Low complexity" evidence="1">
    <location>
        <begin position="37"/>
        <end position="49"/>
    </location>
</feature>
<dbReference type="HOGENOM" id="CLU_101732_0_0_7"/>